<comment type="similarity">
    <text evidence="1">Belongs to the membrane fusion protein (MFP) (TC 8.A.1) family.</text>
</comment>
<evidence type="ECO:0000313" key="5">
    <source>
        <dbReference type="EMBL" id="PIW16247.1"/>
    </source>
</evidence>
<dbReference type="PANTHER" id="PTHR30469:SF15">
    <property type="entry name" value="HLYD FAMILY OF SECRETION PROTEINS"/>
    <property type="match status" value="1"/>
</dbReference>
<dbReference type="Proteomes" id="UP000231019">
    <property type="component" value="Unassembled WGS sequence"/>
</dbReference>
<dbReference type="NCBIfam" id="TIGR01730">
    <property type="entry name" value="RND_mfp"/>
    <property type="match status" value="1"/>
</dbReference>
<organism evidence="5 6">
    <name type="scientific">bacterium (Candidatus Blackallbacteria) CG17_big_fil_post_rev_8_21_14_2_50_48_46</name>
    <dbReference type="NCBI Taxonomy" id="2014261"/>
    <lineage>
        <taxon>Bacteria</taxon>
        <taxon>Candidatus Blackallbacteria</taxon>
    </lineage>
</organism>
<keyword evidence="2" id="KW-0175">Coiled coil</keyword>
<dbReference type="Gene3D" id="2.40.420.20">
    <property type="match status" value="1"/>
</dbReference>
<evidence type="ECO:0000256" key="3">
    <source>
        <dbReference type="SAM" id="Phobius"/>
    </source>
</evidence>
<dbReference type="GO" id="GO:1990281">
    <property type="term" value="C:efflux pump complex"/>
    <property type="evidence" value="ECO:0007669"/>
    <property type="project" value="TreeGrafter"/>
</dbReference>
<proteinExistence type="inferred from homology"/>
<evidence type="ECO:0000256" key="1">
    <source>
        <dbReference type="ARBA" id="ARBA00009477"/>
    </source>
</evidence>
<sequence>MFKQILSQLKKKWWILALGIGLVGVAFVSLREPIQNVESIQVKLGRVRQFILEEGKTRLAREYTVNLPVAGELSRLPWREGDWVEKGQVLIALNRLGRSLEIAGLRSRLAEISAQTQGIQSQKPKSSELAVAQAQIEQARLQRSQSQRQREAQEAELAQLERHLNRQETLYREGTLTLAQLEDVRKQVLVMRKQAQQALLEEKKAHQALRVAELQAQRLKQTLQDPEYLRGVYQAQREQVNAQLRQKQDEWGKTVITAPVSGPVLEVQSRDATVLPAGSPILKLGDLNSLEIEVDILSEEIHQVKPGQKVEISGKALQDQQVLGKVARIYPAGFTKLSALGVEQQRIKVIVSAPPAALHLYPGTRVDVKIITAEKERVLVVPERALFKQDEQWQVFKIEAERLVLQTVKVGLKNDDEAEILQGLKAGDEIVSELETAFKPGSKVQINPKKAEKL</sequence>
<reference evidence="5 6" key="1">
    <citation type="submission" date="2017-09" db="EMBL/GenBank/DDBJ databases">
        <title>Depth-based differentiation of microbial function through sediment-hosted aquifers and enrichment of novel symbionts in the deep terrestrial subsurface.</title>
        <authorList>
            <person name="Probst A.J."/>
            <person name="Ladd B."/>
            <person name="Jarett J.K."/>
            <person name="Geller-Mcgrath D.E."/>
            <person name="Sieber C.M."/>
            <person name="Emerson J.B."/>
            <person name="Anantharaman K."/>
            <person name="Thomas B.C."/>
            <person name="Malmstrom R."/>
            <person name="Stieglmeier M."/>
            <person name="Klingl A."/>
            <person name="Woyke T."/>
            <person name="Ryan C.M."/>
            <person name="Banfield J.F."/>
        </authorList>
    </citation>
    <scope>NUCLEOTIDE SEQUENCE [LARGE SCALE GENOMIC DNA]</scope>
    <source>
        <strain evidence="5">CG17_big_fil_post_rev_8_21_14_2_50_48_46</strain>
    </source>
</reference>
<evidence type="ECO:0000259" key="4">
    <source>
        <dbReference type="Pfam" id="PF25989"/>
    </source>
</evidence>
<evidence type="ECO:0000313" key="6">
    <source>
        <dbReference type="Proteomes" id="UP000231019"/>
    </source>
</evidence>
<dbReference type="InterPro" id="IPR058637">
    <property type="entry name" value="YknX-like_C"/>
</dbReference>
<dbReference type="EMBL" id="PFFQ01000039">
    <property type="protein sequence ID" value="PIW16247.1"/>
    <property type="molecule type" value="Genomic_DNA"/>
</dbReference>
<keyword evidence="3" id="KW-0812">Transmembrane</keyword>
<dbReference type="GO" id="GO:0015562">
    <property type="term" value="F:efflux transmembrane transporter activity"/>
    <property type="evidence" value="ECO:0007669"/>
    <property type="project" value="TreeGrafter"/>
</dbReference>
<dbReference type="PRINTS" id="PR01490">
    <property type="entry name" value="RTXTOXIND"/>
</dbReference>
<feature type="coiled-coil region" evidence="2">
    <location>
        <begin position="129"/>
        <end position="198"/>
    </location>
</feature>
<evidence type="ECO:0000256" key="2">
    <source>
        <dbReference type="SAM" id="Coils"/>
    </source>
</evidence>
<name>A0A2M7G3G1_9BACT</name>
<dbReference type="PANTHER" id="PTHR30469">
    <property type="entry name" value="MULTIDRUG RESISTANCE PROTEIN MDTA"/>
    <property type="match status" value="1"/>
</dbReference>
<dbReference type="Gene3D" id="2.40.30.170">
    <property type="match status" value="1"/>
</dbReference>
<dbReference type="AlphaFoldDB" id="A0A2M7G3G1"/>
<dbReference type="Pfam" id="PF25989">
    <property type="entry name" value="YknX_C"/>
    <property type="match status" value="1"/>
</dbReference>
<keyword evidence="3" id="KW-0472">Membrane</keyword>
<comment type="caution">
    <text evidence="5">The sequence shown here is derived from an EMBL/GenBank/DDBJ whole genome shotgun (WGS) entry which is preliminary data.</text>
</comment>
<protein>
    <recommendedName>
        <fullName evidence="4">YknX-like C-terminal permuted SH3-like domain-containing protein</fullName>
    </recommendedName>
</protein>
<feature type="domain" description="YknX-like C-terminal permuted SH3-like" evidence="4">
    <location>
        <begin position="378"/>
        <end position="445"/>
    </location>
</feature>
<feature type="transmembrane region" description="Helical" evidence="3">
    <location>
        <begin position="12"/>
        <end position="30"/>
    </location>
</feature>
<dbReference type="InterPro" id="IPR006143">
    <property type="entry name" value="RND_pump_MFP"/>
</dbReference>
<accession>A0A2M7G3G1</accession>
<gene>
    <name evidence="5" type="ORF">COW36_14070</name>
</gene>
<keyword evidence="3" id="KW-1133">Transmembrane helix</keyword>